<dbReference type="InterPro" id="IPR013325">
    <property type="entry name" value="RNA_pol_sigma_r2"/>
</dbReference>
<dbReference type="InterPro" id="IPR036388">
    <property type="entry name" value="WH-like_DNA-bd_sf"/>
</dbReference>
<gene>
    <name evidence="2" type="ORF">ACFONP_03875</name>
</gene>
<feature type="domain" description="RNA polymerase sigma-70 ECF-like HTH" evidence="1">
    <location>
        <begin position="17"/>
        <end position="183"/>
    </location>
</feature>
<dbReference type="NCBIfam" id="TIGR02937">
    <property type="entry name" value="sigma70-ECF"/>
    <property type="match status" value="1"/>
</dbReference>
<evidence type="ECO:0000313" key="2">
    <source>
        <dbReference type="EMBL" id="MFC3301862.1"/>
    </source>
</evidence>
<dbReference type="InterPro" id="IPR014284">
    <property type="entry name" value="RNA_pol_sigma-70_dom"/>
</dbReference>
<dbReference type="Proteomes" id="UP001595607">
    <property type="component" value="Unassembled WGS sequence"/>
</dbReference>
<evidence type="ECO:0000259" key="1">
    <source>
        <dbReference type="Pfam" id="PF07638"/>
    </source>
</evidence>
<keyword evidence="3" id="KW-1185">Reference proteome</keyword>
<proteinExistence type="predicted"/>
<dbReference type="SUPFAM" id="SSF88659">
    <property type="entry name" value="Sigma3 and sigma4 domains of RNA polymerase sigma factors"/>
    <property type="match status" value="1"/>
</dbReference>
<sequence length="184" mass="20901">MGALQDQLASAYTLQEEQAAAVLVEEHYDALLRIARSKRRRHAVPISLLTHDIVHEALLKLSGTVTWTSNDHFVSTAVLAIRQVICDYARRRTTASRDRFAEVPMEQASPLFPEFEETPEDIVAITNLISAMGVQDARWPRLLDARYFSGMTEEETAELMGCSTRTVRREWRAARNWLAQQMAV</sequence>
<dbReference type="Pfam" id="PF07638">
    <property type="entry name" value="Sigma70_ECF"/>
    <property type="match status" value="1"/>
</dbReference>
<dbReference type="SUPFAM" id="SSF88946">
    <property type="entry name" value="Sigma2 domain of RNA polymerase sigma factors"/>
    <property type="match status" value="1"/>
</dbReference>
<comment type="caution">
    <text evidence="2">The sequence shown here is derived from an EMBL/GenBank/DDBJ whole genome shotgun (WGS) entry which is preliminary data.</text>
</comment>
<organism evidence="2 3">
    <name type="scientific">Parvularcula lutaonensis</name>
    <dbReference type="NCBI Taxonomy" id="491923"/>
    <lineage>
        <taxon>Bacteria</taxon>
        <taxon>Pseudomonadati</taxon>
        <taxon>Pseudomonadota</taxon>
        <taxon>Alphaproteobacteria</taxon>
        <taxon>Parvularculales</taxon>
        <taxon>Parvularculaceae</taxon>
        <taxon>Parvularcula</taxon>
    </lineage>
</organism>
<accession>A0ABV7MAP2</accession>
<dbReference type="Gene3D" id="1.10.10.10">
    <property type="entry name" value="Winged helix-like DNA-binding domain superfamily/Winged helix DNA-binding domain"/>
    <property type="match status" value="1"/>
</dbReference>
<dbReference type="InterPro" id="IPR053812">
    <property type="entry name" value="HTH_Sigma70_ECF-like"/>
</dbReference>
<dbReference type="EMBL" id="JBHRVA010000002">
    <property type="protein sequence ID" value="MFC3301862.1"/>
    <property type="molecule type" value="Genomic_DNA"/>
</dbReference>
<reference evidence="3" key="1">
    <citation type="journal article" date="2019" name="Int. J. Syst. Evol. Microbiol.">
        <title>The Global Catalogue of Microorganisms (GCM) 10K type strain sequencing project: providing services to taxonomists for standard genome sequencing and annotation.</title>
        <authorList>
            <consortium name="The Broad Institute Genomics Platform"/>
            <consortium name="The Broad Institute Genome Sequencing Center for Infectious Disease"/>
            <person name="Wu L."/>
            <person name="Ma J."/>
        </authorList>
    </citation>
    <scope>NUCLEOTIDE SEQUENCE [LARGE SCALE GENOMIC DNA]</scope>
    <source>
        <strain evidence="3">KCTC 22245</strain>
    </source>
</reference>
<dbReference type="RefSeq" id="WP_189573662.1">
    <property type="nucleotide sequence ID" value="NZ_BMXU01000001.1"/>
</dbReference>
<evidence type="ECO:0000313" key="3">
    <source>
        <dbReference type="Proteomes" id="UP001595607"/>
    </source>
</evidence>
<protein>
    <submittedName>
        <fullName evidence="2">Sigma-70 family RNA polymerase sigma factor</fullName>
    </submittedName>
</protein>
<dbReference type="InterPro" id="IPR013324">
    <property type="entry name" value="RNA_pol_sigma_r3/r4-like"/>
</dbReference>
<name>A0ABV7MAP2_9PROT</name>